<evidence type="ECO:0000313" key="2">
    <source>
        <dbReference type="EMBL" id="SOD61443.1"/>
    </source>
</evidence>
<organism evidence="2 3">
    <name type="scientific">Candidatus Pantoea floridensis</name>
    <dbReference type="NCBI Taxonomy" id="1938870"/>
    <lineage>
        <taxon>Bacteria</taxon>
        <taxon>Pseudomonadati</taxon>
        <taxon>Pseudomonadota</taxon>
        <taxon>Gammaproteobacteria</taxon>
        <taxon>Enterobacterales</taxon>
        <taxon>Erwiniaceae</taxon>
        <taxon>Pantoea</taxon>
    </lineage>
</organism>
<feature type="compositionally biased region" description="Polar residues" evidence="1">
    <location>
        <begin position="95"/>
        <end position="107"/>
    </location>
</feature>
<dbReference type="AlphaFoldDB" id="A0A286DS48"/>
<dbReference type="Proteomes" id="UP000219271">
    <property type="component" value="Unassembled WGS sequence"/>
</dbReference>
<evidence type="ECO:0000313" key="3">
    <source>
        <dbReference type="Proteomes" id="UP000219271"/>
    </source>
</evidence>
<evidence type="ECO:0000256" key="1">
    <source>
        <dbReference type="SAM" id="MobiDB-lite"/>
    </source>
</evidence>
<keyword evidence="3" id="KW-1185">Reference proteome</keyword>
<dbReference type="EMBL" id="OCMY01000004">
    <property type="protein sequence ID" value="SOD61443.1"/>
    <property type="molecule type" value="Genomic_DNA"/>
</dbReference>
<accession>A0A286DS48</accession>
<reference evidence="3" key="1">
    <citation type="submission" date="2017-09" db="EMBL/GenBank/DDBJ databases">
        <authorList>
            <person name="Varghese N."/>
            <person name="Submissions S."/>
        </authorList>
    </citation>
    <scope>NUCLEOTIDE SEQUENCE [LARGE SCALE GENOMIC DNA]</scope>
    <source>
        <strain evidence="3">JKS000234</strain>
    </source>
</reference>
<name>A0A286DS48_9GAMM</name>
<evidence type="ECO:0008006" key="4">
    <source>
        <dbReference type="Google" id="ProtNLM"/>
    </source>
</evidence>
<proteinExistence type="predicted"/>
<protein>
    <recommendedName>
        <fullName evidence="4">Mobilization protein MobC</fullName>
    </recommendedName>
</protein>
<feature type="region of interest" description="Disordered" evidence="1">
    <location>
        <begin position="78"/>
        <end position="107"/>
    </location>
</feature>
<dbReference type="RefSeq" id="WP_097098540.1">
    <property type="nucleotide sequence ID" value="NZ_OCMY01000004.1"/>
</dbReference>
<gene>
    <name evidence="2" type="ORF">SAMN06273570_5137</name>
</gene>
<sequence length="107" mass="12014">MAVRNVFTQEQLDEARRKLENLPDLTPQRITREAALENLKDTILVLAKEKGYTVTDIKSALDAMEFRFSEKAISAVVNEGSGKKKRTPRKAEAVQQKTTPQDNQPAS</sequence>
<dbReference type="OrthoDB" id="6594846at2"/>